<reference evidence="14" key="1">
    <citation type="submission" date="2020-04" db="EMBL/GenBank/DDBJ databases">
        <title>Deep metagenomics examines the oral microbiome during advanced dental caries in children, revealing novel taxa and co-occurrences with host molecules.</title>
        <authorList>
            <person name="Baker J.L."/>
            <person name="Morton J.T."/>
            <person name="Dinis M."/>
            <person name="Alvarez R."/>
            <person name="Tran N.C."/>
            <person name="Knight R."/>
            <person name="Edlund A."/>
        </authorList>
    </citation>
    <scope>NUCLEOTIDE SEQUENCE</scope>
    <source>
        <strain evidence="14">JCVI_48_bin.5</strain>
    </source>
</reference>
<dbReference type="EMBL" id="JABZRB010000033">
    <property type="protein sequence ID" value="MBF1304655.1"/>
    <property type="molecule type" value="Genomic_DNA"/>
</dbReference>
<evidence type="ECO:0000256" key="12">
    <source>
        <dbReference type="HAMAP-Rule" id="MF_00111"/>
    </source>
</evidence>
<dbReference type="EC" id="2.5.1.7" evidence="12"/>
<evidence type="ECO:0000256" key="2">
    <source>
        <dbReference type="ARBA" id="ARBA00004752"/>
    </source>
</evidence>
<dbReference type="NCBIfam" id="TIGR01072">
    <property type="entry name" value="murA"/>
    <property type="match status" value="1"/>
</dbReference>
<evidence type="ECO:0000313" key="14">
    <source>
        <dbReference type="EMBL" id="MBF1304655.1"/>
    </source>
</evidence>
<comment type="pathway">
    <text evidence="2 12">Cell wall biogenesis; peptidoglycan biosynthesis.</text>
</comment>
<keyword evidence="12" id="KW-0670">Pyruvate</keyword>
<dbReference type="Gene3D" id="3.65.10.10">
    <property type="entry name" value="Enolpyruvate transferase domain"/>
    <property type="match status" value="2"/>
</dbReference>
<evidence type="ECO:0000256" key="8">
    <source>
        <dbReference type="ARBA" id="ARBA00023306"/>
    </source>
</evidence>
<evidence type="ECO:0000256" key="11">
    <source>
        <dbReference type="ARBA" id="ARBA00047527"/>
    </source>
</evidence>
<dbReference type="PANTHER" id="PTHR43783">
    <property type="entry name" value="UDP-N-ACETYLGLUCOSAMINE 1-CARBOXYVINYLTRANSFERASE"/>
    <property type="match status" value="1"/>
</dbReference>
<dbReference type="HAMAP" id="MF_00111">
    <property type="entry name" value="MurA"/>
    <property type="match status" value="1"/>
</dbReference>
<comment type="catalytic activity">
    <reaction evidence="11 12">
        <text>phosphoenolpyruvate + UDP-N-acetyl-alpha-D-glucosamine = UDP-N-acetyl-3-O-(1-carboxyvinyl)-alpha-D-glucosamine + phosphate</text>
        <dbReference type="Rhea" id="RHEA:18681"/>
        <dbReference type="ChEBI" id="CHEBI:43474"/>
        <dbReference type="ChEBI" id="CHEBI:57705"/>
        <dbReference type="ChEBI" id="CHEBI:58702"/>
        <dbReference type="ChEBI" id="CHEBI:68483"/>
        <dbReference type="EC" id="2.5.1.7"/>
    </reaction>
</comment>
<feature type="domain" description="Enolpyruvate transferase" evidence="13">
    <location>
        <begin position="8"/>
        <end position="407"/>
    </location>
</feature>
<dbReference type="CDD" id="cd01555">
    <property type="entry name" value="UdpNAET"/>
    <property type="match status" value="1"/>
</dbReference>
<dbReference type="SUPFAM" id="SSF55205">
    <property type="entry name" value="EPT/RTPC-like"/>
    <property type="match status" value="1"/>
</dbReference>
<dbReference type="NCBIfam" id="NF006873">
    <property type="entry name" value="PRK09369.1"/>
    <property type="match status" value="1"/>
</dbReference>
<evidence type="ECO:0000256" key="9">
    <source>
        <dbReference type="ARBA" id="ARBA00023316"/>
    </source>
</evidence>
<evidence type="ECO:0000256" key="10">
    <source>
        <dbReference type="ARBA" id="ARBA00038367"/>
    </source>
</evidence>
<evidence type="ECO:0000256" key="5">
    <source>
        <dbReference type="ARBA" id="ARBA00022679"/>
    </source>
</evidence>
<dbReference type="PANTHER" id="PTHR43783:SF2">
    <property type="entry name" value="UDP-N-ACETYLGLUCOSAMINE 1-CARBOXYVINYLTRANSFERASE 2"/>
    <property type="match status" value="1"/>
</dbReference>
<dbReference type="GO" id="GO:0051301">
    <property type="term" value="P:cell division"/>
    <property type="evidence" value="ECO:0007669"/>
    <property type="project" value="UniProtKB-KW"/>
</dbReference>
<feature type="binding site" evidence="12">
    <location>
        <begin position="23"/>
        <end position="24"/>
    </location>
    <ligand>
        <name>phosphoenolpyruvate</name>
        <dbReference type="ChEBI" id="CHEBI:58702"/>
    </ligand>
</feature>
<comment type="caution">
    <text evidence="14">The sequence shown here is derived from an EMBL/GenBank/DDBJ whole genome shotgun (WGS) entry which is preliminary data.</text>
</comment>
<dbReference type="GO" id="GO:0008760">
    <property type="term" value="F:UDP-N-acetylglucosamine 1-carboxyvinyltransferase activity"/>
    <property type="evidence" value="ECO:0007669"/>
    <property type="project" value="UniProtKB-UniRule"/>
</dbReference>
<sequence>MNEVFVMKGGNPLRGEVVISGAKNAALGIVAGALLTDEEVIIENLPDVRDINVMLEALKAIGAKVRRIESHVVSIQADQLSMKSVDDDAIRRIRASYYFIGALLGKYHQAKVALPGGCAIGERPIDQHIKGFTALGAEVEISDGYFVAKAEELVGQHIYLDVVSVGATINLMLAAVLADGQTIIENVAKEPHIVDVANFLNSMGANIRGAGTDTIRIRGVERLHGTTYGVIPDQIEAGTFMCAAAVTRGNILIKNIIPKHMESIAAKLRDMGNTVYEGDEEIQVIGGEKQRGTKIKTLPYPGFPTDMQPQIAVTLALAEGKSTVTESIFENRFLYVEELKKMGADITVEDRVATILGQEKLQGATLHALDLRAGAALVLAGLAAEGITVLEDIGFIRRGYEFFEKKLMNVGAKIILAKTEEEVEAFRREA</sequence>
<proteinExistence type="inferred from homology"/>
<dbReference type="AlphaFoldDB" id="A0A930H0F2"/>
<keyword evidence="9 12" id="KW-0961">Cell wall biogenesis/degradation</keyword>
<dbReference type="NCBIfam" id="NF009470">
    <property type="entry name" value="PRK12830.1"/>
    <property type="match status" value="1"/>
</dbReference>
<feature type="binding site" evidence="12">
    <location>
        <position position="306"/>
    </location>
    <ligand>
        <name>UDP-N-acetyl-alpha-D-glucosamine</name>
        <dbReference type="ChEBI" id="CHEBI:57705"/>
    </ligand>
</feature>
<evidence type="ECO:0000259" key="13">
    <source>
        <dbReference type="Pfam" id="PF00275"/>
    </source>
</evidence>
<evidence type="ECO:0000256" key="4">
    <source>
        <dbReference type="ARBA" id="ARBA00022618"/>
    </source>
</evidence>
<feature type="binding site" evidence="12">
    <location>
        <position position="94"/>
    </location>
    <ligand>
        <name>UDP-N-acetyl-alpha-D-glucosamine</name>
        <dbReference type="ChEBI" id="CHEBI:57705"/>
    </ligand>
</feature>
<evidence type="ECO:0000256" key="3">
    <source>
        <dbReference type="ARBA" id="ARBA00022490"/>
    </source>
</evidence>
<dbReference type="Pfam" id="PF00275">
    <property type="entry name" value="EPSP_synthase"/>
    <property type="match status" value="1"/>
</dbReference>
<feature type="modified residue" description="2-(S-cysteinyl)pyruvic acid O-phosphothioketal" evidence="12">
    <location>
        <position position="118"/>
    </location>
</feature>
<feature type="binding site" evidence="12">
    <location>
        <begin position="123"/>
        <end position="127"/>
    </location>
    <ligand>
        <name>UDP-N-acetyl-alpha-D-glucosamine</name>
        <dbReference type="ChEBI" id="CHEBI:57705"/>
    </ligand>
</feature>
<evidence type="ECO:0000256" key="1">
    <source>
        <dbReference type="ARBA" id="ARBA00004496"/>
    </source>
</evidence>
<dbReference type="InterPro" id="IPR001986">
    <property type="entry name" value="Enolpyruvate_Tfrase_dom"/>
</dbReference>
<dbReference type="Proteomes" id="UP000780721">
    <property type="component" value="Unassembled WGS sequence"/>
</dbReference>
<dbReference type="FunFam" id="3.65.10.10:FF:000001">
    <property type="entry name" value="UDP-N-acetylglucosamine 1-carboxyvinyltransferase"/>
    <property type="match status" value="1"/>
</dbReference>
<protein>
    <recommendedName>
        <fullName evidence="12">UDP-N-acetylglucosamine 1-carboxyvinyltransferase</fullName>
        <ecNumber evidence="12">2.5.1.7</ecNumber>
    </recommendedName>
    <alternativeName>
        <fullName evidence="12">Enoylpyruvate transferase</fullName>
    </alternativeName>
    <alternativeName>
        <fullName evidence="12">UDP-N-acetylglucosamine enolpyruvyl transferase</fullName>
        <shortName evidence="12">EPT</shortName>
    </alternativeName>
</protein>
<evidence type="ECO:0000313" key="15">
    <source>
        <dbReference type="Proteomes" id="UP000780721"/>
    </source>
</evidence>
<keyword evidence="3 12" id="KW-0963">Cytoplasm</keyword>
<comment type="subcellular location">
    <subcellularLocation>
        <location evidence="1 12">Cytoplasm</location>
    </subcellularLocation>
</comment>
<comment type="caution">
    <text evidence="12">Lacks conserved residue(s) required for the propagation of feature annotation.</text>
</comment>
<name>A0A930H0F2_9FIRM</name>
<keyword evidence="4 12" id="KW-0132">Cell division</keyword>
<dbReference type="InterPro" id="IPR013792">
    <property type="entry name" value="RNA3'P_cycl/enolpyr_Trfase_a/b"/>
</dbReference>
<dbReference type="InterPro" id="IPR036968">
    <property type="entry name" value="Enolpyruvate_Tfrase_sf"/>
</dbReference>
<organism evidence="14 15">
    <name type="scientific">Oribacterium sinus</name>
    <dbReference type="NCBI Taxonomy" id="237576"/>
    <lineage>
        <taxon>Bacteria</taxon>
        <taxon>Bacillati</taxon>
        <taxon>Bacillota</taxon>
        <taxon>Clostridia</taxon>
        <taxon>Lachnospirales</taxon>
        <taxon>Lachnospiraceae</taxon>
        <taxon>Oribacterium</taxon>
    </lineage>
</organism>
<comment type="similarity">
    <text evidence="10 12">Belongs to the EPSP synthase family. MurA subfamily.</text>
</comment>
<dbReference type="GO" id="GO:0019277">
    <property type="term" value="P:UDP-N-acetylgalactosamine biosynthetic process"/>
    <property type="evidence" value="ECO:0007669"/>
    <property type="project" value="InterPro"/>
</dbReference>
<evidence type="ECO:0000256" key="7">
    <source>
        <dbReference type="ARBA" id="ARBA00022984"/>
    </source>
</evidence>
<comment type="function">
    <text evidence="12">Cell wall formation. Adds enolpyruvyl to UDP-N-acetylglucosamine.</text>
</comment>
<dbReference type="GO" id="GO:0005737">
    <property type="term" value="C:cytoplasm"/>
    <property type="evidence" value="ECO:0007669"/>
    <property type="project" value="UniProtKB-SubCell"/>
</dbReference>
<dbReference type="GO" id="GO:0009252">
    <property type="term" value="P:peptidoglycan biosynthetic process"/>
    <property type="evidence" value="ECO:0007669"/>
    <property type="project" value="UniProtKB-UniRule"/>
</dbReference>
<accession>A0A930H0F2</accession>
<dbReference type="GO" id="GO:0071555">
    <property type="term" value="P:cell wall organization"/>
    <property type="evidence" value="ECO:0007669"/>
    <property type="project" value="UniProtKB-KW"/>
</dbReference>
<gene>
    <name evidence="12" type="primary">murA</name>
    <name evidence="14" type="ORF">HXM91_02085</name>
</gene>
<keyword evidence="5 12" id="KW-0808">Transferase</keyword>
<feature type="active site" description="Proton donor" evidence="12">
    <location>
        <position position="118"/>
    </location>
</feature>
<dbReference type="GO" id="GO:0008360">
    <property type="term" value="P:regulation of cell shape"/>
    <property type="evidence" value="ECO:0007669"/>
    <property type="project" value="UniProtKB-KW"/>
</dbReference>
<keyword evidence="6 12" id="KW-0133">Cell shape</keyword>
<keyword evidence="8 12" id="KW-0131">Cell cycle</keyword>
<evidence type="ECO:0000256" key="6">
    <source>
        <dbReference type="ARBA" id="ARBA00022960"/>
    </source>
</evidence>
<keyword evidence="7 12" id="KW-0573">Peptidoglycan synthesis</keyword>
<dbReference type="InterPro" id="IPR005750">
    <property type="entry name" value="UDP_GlcNAc_COvinyl_MurA"/>
</dbReference>
<dbReference type="InterPro" id="IPR050068">
    <property type="entry name" value="MurA_subfamily"/>
</dbReference>
<feature type="binding site" evidence="12">
    <location>
        <position position="328"/>
    </location>
    <ligand>
        <name>UDP-N-acetyl-alpha-D-glucosamine</name>
        <dbReference type="ChEBI" id="CHEBI:57705"/>
    </ligand>
</feature>